<dbReference type="RefSeq" id="WP_343130526.1">
    <property type="nucleotide sequence ID" value="NZ_JBCITK010000001.1"/>
</dbReference>
<dbReference type="Proteomes" id="UP001418796">
    <property type="component" value="Unassembled WGS sequence"/>
</dbReference>
<gene>
    <name evidence="1" type="ORF">MKY91_10790</name>
</gene>
<proteinExistence type="predicted"/>
<organism evidence="1 2">
    <name type="scientific">Alkalicoccobacillus gibsonii</name>
    <dbReference type="NCBI Taxonomy" id="79881"/>
    <lineage>
        <taxon>Bacteria</taxon>
        <taxon>Bacillati</taxon>
        <taxon>Bacillota</taxon>
        <taxon>Bacilli</taxon>
        <taxon>Bacillales</taxon>
        <taxon>Bacillaceae</taxon>
        <taxon>Alkalicoccobacillus</taxon>
    </lineage>
</organism>
<comment type="caution">
    <text evidence="1">The sequence shown here is derived from an EMBL/GenBank/DDBJ whole genome shotgun (WGS) entry which is preliminary data.</text>
</comment>
<name>A0ABU9VID0_9BACI</name>
<evidence type="ECO:0000313" key="2">
    <source>
        <dbReference type="Proteomes" id="UP001418796"/>
    </source>
</evidence>
<keyword evidence="2" id="KW-1185">Reference proteome</keyword>
<evidence type="ECO:0000313" key="1">
    <source>
        <dbReference type="EMBL" id="MEN0643632.1"/>
    </source>
</evidence>
<reference evidence="1 2" key="1">
    <citation type="submission" date="2024-03" db="EMBL/GenBank/DDBJ databases">
        <title>Bacilli Hybrid Assemblies.</title>
        <authorList>
            <person name="Kovac J."/>
        </authorList>
    </citation>
    <scope>NUCLEOTIDE SEQUENCE [LARGE SCALE GENOMIC DNA]</scope>
    <source>
        <strain evidence="1 2">FSL R7-0666</strain>
    </source>
</reference>
<accession>A0ABU9VID0</accession>
<protein>
    <submittedName>
        <fullName evidence="1">Uncharacterized protein</fullName>
    </submittedName>
</protein>
<sequence length="94" mass="11241">MSSIIKKKEIIKNHVYNNSELGKATTLHEFSIEYSLEREELYRILDLLVDEATIQWMNEEQVISYPLPAWYKKQLQQMKACHLSTLAKRQLNEW</sequence>
<dbReference type="EMBL" id="JBCITK010000001">
    <property type="protein sequence ID" value="MEN0643632.1"/>
    <property type="molecule type" value="Genomic_DNA"/>
</dbReference>